<keyword evidence="2" id="KW-1185">Reference proteome</keyword>
<dbReference type="EMBL" id="CM045767">
    <property type="protein sequence ID" value="KAI7998824.1"/>
    <property type="molecule type" value="Genomic_DNA"/>
</dbReference>
<evidence type="ECO:0000313" key="2">
    <source>
        <dbReference type="Proteomes" id="UP001060215"/>
    </source>
</evidence>
<organism evidence="1 2">
    <name type="scientific">Camellia lanceoleosa</name>
    <dbReference type="NCBI Taxonomy" id="1840588"/>
    <lineage>
        <taxon>Eukaryota</taxon>
        <taxon>Viridiplantae</taxon>
        <taxon>Streptophyta</taxon>
        <taxon>Embryophyta</taxon>
        <taxon>Tracheophyta</taxon>
        <taxon>Spermatophyta</taxon>
        <taxon>Magnoliopsida</taxon>
        <taxon>eudicotyledons</taxon>
        <taxon>Gunneridae</taxon>
        <taxon>Pentapetalae</taxon>
        <taxon>asterids</taxon>
        <taxon>Ericales</taxon>
        <taxon>Theaceae</taxon>
        <taxon>Camellia</taxon>
    </lineage>
</organism>
<proteinExistence type="predicted"/>
<protein>
    <submittedName>
        <fullName evidence="1">Uncharacterized protein</fullName>
    </submittedName>
</protein>
<sequence length="107" mass="12690">MLVGLLILQQLPWKRFCRRMGQLCFMYVLKCQLLLLVSDHPHDTDFTYAFQISRWHMVEQTSDFVHIGNKSVFVHIHICLWVMLLILSFFYSAFVKYTSIHGNPNVL</sequence>
<reference evidence="1 2" key="1">
    <citation type="journal article" date="2022" name="Plant J.">
        <title>Chromosome-level genome of Camellia lanceoleosa provides a valuable resource for understanding genome evolution and self-incompatibility.</title>
        <authorList>
            <person name="Gong W."/>
            <person name="Xiao S."/>
            <person name="Wang L."/>
            <person name="Liao Z."/>
            <person name="Chang Y."/>
            <person name="Mo W."/>
            <person name="Hu G."/>
            <person name="Li W."/>
            <person name="Zhao G."/>
            <person name="Zhu H."/>
            <person name="Hu X."/>
            <person name="Ji K."/>
            <person name="Xiang X."/>
            <person name="Song Q."/>
            <person name="Yuan D."/>
            <person name="Jin S."/>
            <person name="Zhang L."/>
        </authorList>
    </citation>
    <scope>NUCLEOTIDE SEQUENCE [LARGE SCALE GENOMIC DNA]</scope>
    <source>
        <strain evidence="1">SQ_2022a</strain>
    </source>
</reference>
<dbReference type="Proteomes" id="UP001060215">
    <property type="component" value="Chromosome 10"/>
</dbReference>
<gene>
    <name evidence="1" type="ORF">LOK49_LG10G02697</name>
</gene>
<name>A0ACC0GE30_9ERIC</name>
<accession>A0ACC0GE30</accession>
<evidence type="ECO:0000313" key="1">
    <source>
        <dbReference type="EMBL" id="KAI7998824.1"/>
    </source>
</evidence>
<comment type="caution">
    <text evidence="1">The sequence shown here is derived from an EMBL/GenBank/DDBJ whole genome shotgun (WGS) entry which is preliminary data.</text>
</comment>